<proteinExistence type="predicted"/>
<evidence type="ECO:0008006" key="3">
    <source>
        <dbReference type="Google" id="ProtNLM"/>
    </source>
</evidence>
<protein>
    <recommendedName>
        <fullName evidence="3">YbbR-like domain-containing protein</fullName>
    </recommendedName>
</protein>
<evidence type="ECO:0000313" key="2">
    <source>
        <dbReference type="Proteomes" id="UP000505306"/>
    </source>
</evidence>
<reference evidence="1 2" key="1">
    <citation type="submission" date="2020-02" db="EMBL/GenBank/DDBJ databases">
        <title>Complete genome sequence of Flavobacteriaceae bacterium.</title>
        <authorList>
            <person name="Kim S.-J."/>
            <person name="Kim Y.-S."/>
            <person name="Kim K.-H."/>
        </authorList>
    </citation>
    <scope>NUCLEOTIDE SEQUENCE [LARGE SCALE GENOMIC DNA]</scope>
    <source>
        <strain evidence="1 2">RR4-40</strain>
    </source>
</reference>
<gene>
    <name evidence="1" type="ORF">G5B37_14495</name>
</gene>
<dbReference type="EMBL" id="CP049057">
    <property type="protein sequence ID" value="QIE60723.1"/>
    <property type="molecule type" value="Genomic_DNA"/>
</dbReference>
<accession>A0A6G6GQL5</accession>
<sequence>MAVSNKSFKSIKVNMFFFFLLLAIVFWALTKFSKENTAQIETAFTYQNIPEEYLLAEENPNSVNFYITTNGIDFLIYKIKKPTVVVDVSKYFDTDTKVAKLSDEELKDELTKQIGYTGTIRNLSEKGITIQLQGVQAKKIPVVVRAKISYRNGFRALDSVYADPDSILVSGPSRYLDSITRIATKEVIIENVGANLSEEIALLPLPYKDLVTRTTSVTLKQEVMEFAQKKITLPISVENIPANTSIKLIPQRITVTCVMPIEKFNTISEQDFQVVCDYNDRNTEENFLSPTLVKVPSYAKSVELSPKKIDFLIFKK</sequence>
<dbReference type="PANTHER" id="PTHR37804:SF1">
    <property type="entry name" value="CDAA REGULATORY PROTEIN CDAR"/>
    <property type="match status" value="1"/>
</dbReference>
<dbReference type="AlphaFoldDB" id="A0A6G6GQL5"/>
<dbReference type="Pfam" id="PF07949">
    <property type="entry name" value="YbbR"/>
    <property type="match status" value="1"/>
</dbReference>
<dbReference type="Gene3D" id="2.170.120.30">
    <property type="match status" value="1"/>
</dbReference>
<dbReference type="InterPro" id="IPR053154">
    <property type="entry name" value="c-di-AMP_regulator"/>
</dbReference>
<evidence type="ECO:0000313" key="1">
    <source>
        <dbReference type="EMBL" id="QIE60723.1"/>
    </source>
</evidence>
<dbReference type="RefSeq" id="WP_164680734.1">
    <property type="nucleotide sequence ID" value="NZ_CP049057.1"/>
</dbReference>
<dbReference type="Proteomes" id="UP000505306">
    <property type="component" value="Chromosome"/>
</dbReference>
<keyword evidence="2" id="KW-1185">Reference proteome</keyword>
<name>A0A6G6GQL5_9FLAO</name>
<dbReference type="InterPro" id="IPR012505">
    <property type="entry name" value="YbbR"/>
</dbReference>
<dbReference type="PANTHER" id="PTHR37804">
    <property type="entry name" value="CDAA REGULATORY PROTEIN CDAR"/>
    <property type="match status" value="1"/>
</dbReference>
<dbReference type="KEGG" id="mgel:G5B37_14495"/>
<organism evidence="1 2">
    <name type="scientific">Rasiella rasia</name>
    <dbReference type="NCBI Taxonomy" id="2744027"/>
    <lineage>
        <taxon>Bacteria</taxon>
        <taxon>Pseudomonadati</taxon>
        <taxon>Bacteroidota</taxon>
        <taxon>Flavobacteriia</taxon>
        <taxon>Flavobacteriales</taxon>
        <taxon>Flavobacteriaceae</taxon>
        <taxon>Rasiella</taxon>
    </lineage>
</organism>